<evidence type="ECO:0000256" key="7">
    <source>
        <dbReference type="ARBA" id="ARBA00023239"/>
    </source>
</evidence>
<accession>A0A376FC38</accession>
<dbReference type="EC" id="4.2.1.3" evidence="2"/>
<dbReference type="PANTHER" id="PTHR11670">
    <property type="entry name" value="ACONITASE/IRON-RESPONSIVE ELEMENT FAMILY MEMBER"/>
    <property type="match status" value="1"/>
</dbReference>
<dbReference type="PROSITE" id="PS00450">
    <property type="entry name" value="ACONITASE_1"/>
    <property type="match status" value="1"/>
</dbReference>
<comment type="catalytic activity">
    <reaction evidence="8">
        <text>citrate = D-threo-isocitrate</text>
        <dbReference type="Rhea" id="RHEA:10336"/>
        <dbReference type="ChEBI" id="CHEBI:15562"/>
        <dbReference type="ChEBI" id="CHEBI:16947"/>
        <dbReference type="EC" id="4.2.1.3"/>
    </reaction>
</comment>
<evidence type="ECO:0000256" key="3">
    <source>
        <dbReference type="ARBA" id="ARBA00022485"/>
    </source>
</evidence>
<evidence type="ECO:0000256" key="4">
    <source>
        <dbReference type="ARBA" id="ARBA00022723"/>
    </source>
</evidence>
<evidence type="ECO:0000256" key="5">
    <source>
        <dbReference type="ARBA" id="ARBA00023004"/>
    </source>
</evidence>
<reference evidence="10 11" key="1">
    <citation type="submission" date="2018-06" db="EMBL/GenBank/DDBJ databases">
        <authorList>
            <consortium name="Pathogen Informatics"/>
            <person name="Doyle S."/>
        </authorList>
    </citation>
    <scope>NUCLEOTIDE SEQUENCE [LARGE SCALE GENOMIC DNA]</scope>
    <source>
        <strain evidence="10 11">NCTC12123</strain>
    </source>
</reference>
<dbReference type="InterPro" id="IPR018136">
    <property type="entry name" value="Aconitase_4Fe-4S_BS"/>
</dbReference>
<dbReference type="GO" id="GO:0051539">
    <property type="term" value="F:4 iron, 4 sulfur cluster binding"/>
    <property type="evidence" value="ECO:0007669"/>
    <property type="project" value="UniProtKB-KW"/>
</dbReference>
<organism evidence="10 11">
    <name type="scientific">Enterobacter asburiae</name>
    <dbReference type="NCBI Taxonomy" id="61645"/>
    <lineage>
        <taxon>Bacteria</taxon>
        <taxon>Pseudomonadati</taxon>
        <taxon>Pseudomonadota</taxon>
        <taxon>Gammaproteobacteria</taxon>
        <taxon>Enterobacterales</taxon>
        <taxon>Enterobacteriaceae</taxon>
        <taxon>Enterobacter</taxon>
        <taxon>Enterobacter cloacae complex</taxon>
    </lineage>
</organism>
<dbReference type="InterPro" id="IPR006249">
    <property type="entry name" value="Aconitase/IRP2"/>
</dbReference>
<comment type="cofactor">
    <cofactor evidence="1">
        <name>[4Fe-4S] cluster</name>
        <dbReference type="ChEBI" id="CHEBI:49883"/>
    </cofactor>
</comment>
<keyword evidence="4" id="KW-0479">Metal-binding</keyword>
<evidence type="ECO:0000313" key="10">
    <source>
        <dbReference type="EMBL" id="STD20822.1"/>
    </source>
</evidence>
<name>A0A376FC38_ENTAS</name>
<dbReference type="SUPFAM" id="SSF53732">
    <property type="entry name" value="Aconitase iron-sulfur domain"/>
    <property type="match status" value="1"/>
</dbReference>
<gene>
    <name evidence="10" type="primary">acnA_5</name>
    <name evidence="10" type="ORF">NCTC12123_02336</name>
</gene>
<dbReference type="GO" id="GO:0003994">
    <property type="term" value="F:aconitate hydratase activity"/>
    <property type="evidence" value="ECO:0007669"/>
    <property type="project" value="UniProtKB-EC"/>
</dbReference>
<evidence type="ECO:0000256" key="8">
    <source>
        <dbReference type="ARBA" id="ARBA00023501"/>
    </source>
</evidence>
<dbReference type="Pfam" id="PF00330">
    <property type="entry name" value="Aconitase"/>
    <property type="match status" value="1"/>
</dbReference>
<dbReference type="InterPro" id="IPR015931">
    <property type="entry name" value="Acnase/IPM_dHydase_lsu_aba_1/3"/>
</dbReference>
<dbReference type="InterPro" id="IPR001030">
    <property type="entry name" value="Acoase/IPM_deHydtase_lsu_aba"/>
</dbReference>
<keyword evidence="3" id="KW-0004">4Fe-4S</keyword>
<dbReference type="Gene3D" id="3.30.499.10">
    <property type="entry name" value="Aconitase, domain 3"/>
    <property type="match status" value="2"/>
</dbReference>
<dbReference type="GO" id="GO:0046872">
    <property type="term" value="F:metal ion binding"/>
    <property type="evidence" value="ECO:0007669"/>
    <property type="project" value="UniProtKB-KW"/>
</dbReference>
<keyword evidence="7 10" id="KW-0456">Lyase</keyword>
<dbReference type="EMBL" id="UFYI01000007">
    <property type="protein sequence ID" value="STD20822.1"/>
    <property type="molecule type" value="Genomic_DNA"/>
</dbReference>
<keyword evidence="5" id="KW-0408">Iron</keyword>
<dbReference type="InterPro" id="IPR036008">
    <property type="entry name" value="Aconitase_4Fe-4S_dom"/>
</dbReference>
<evidence type="ECO:0000256" key="1">
    <source>
        <dbReference type="ARBA" id="ARBA00001966"/>
    </source>
</evidence>
<evidence type="ECO:0000256" key="6">
    <source>
        <dbReference type="ARBA" id="ARBA00023014"/>
    </source>
</evidence>
<evidence type="ECO:0000313" key="11">
    <source>
        <dbReference type="Proteomes" id="UP000255163"/>
    </source>
</evidence>
<evidence type="ECO:0000256" key="2">
    <source>
        <dbReference type="ARBA" id="ARBA00012926"/>
    </source>
</evidence>
<keyword evidence="6" id="KW-0411">Iron-sulfur</keyword>
<protein>
    <recommendedName>
        <fullName evidence="2">aconitate hydratase</fullName>
        <ecNumber evidence="2">4.2.1.3</ecNumber>
    </recommendedName>
</protein>
<dbReference type="AlphaFoldDB" id="A0A376FC38"/>
<dbReference type="Proteomes" id="UP000255163">
    <property type="component" value="Unassembled WGS sequence"/>
</dbReference>
<feature type="domain" description="Aconitase/3-isopropylmalate dehydratase large subunit alpha/beta/alpha" evidence="9">
    <location>
        <begin position="11"/>
        <end position="136"/>
    </location>
</feature>
<proteinExistence type="predicted"/>
<evidence type="ECO:0000259" key="9">
    <source>
        <dbReference type="Pfam" id="PF00330"/>
    </source>
</evidence>
<sequence length="170" mass="17676">MTSRWNTCALAGRSEEQVALVEAYTKAQGMWRNPGDEPVFTSTLELDMGSVEASLAGPKRPQDRVALSDVPKAFAASNALEVNVAQKDHRPVDYVLNGHQYQLPDGAVVIAAITSCTNTSNPSVLMAAGLFGEKGGRAWAKTSAMGQGLAGTGFQSGIGLPGAGQTDAVP</sequence>